<protein>
    <recommendedName>
        <fullName evidence="5">Ubiquitin-like protease family profile domain-containing protein</fullName>
    </recommendedName>
</protein>
<evidence type="ECO:0000256" key="1">
    <source>
        <dbReference type="ARBA" id="ARBA00005234"/>
    </source>
</evidence>
<keyword evidence="3" id="KW-0378">Hydrolase</keyword>
<gene>
    <name evidence="8" type="ORF">PF001_g3436</name>
    <name evidence="7" type="ORF">PF006_g3250</name>
    <name evidence="6" type="ORF">PF011_g3029</name>
</gene>
<dbReference type="PROSITE" id="PS50600">
    <property type="entry name" value="ULP_PROTEASE"/>
    <property type="match status" value="1"/>
</dbReference>
<keyword evidence="4" id="KW-0788">Thiol protease</keyword>
<comment type="similarity">
    <text evidence="1">Belongs to the peptidase C48 family.</text>
</comment>
<dbReference type="Proteomes" id="UP000437068">
    <property type="component" value="Unassembled WGS sequence"/>
</dbReference>
<dbReference type="Pfam" id="PF02902">
    <property type="entry name" value="Peptidase_C48"/>
    <property type="match status" value="1"/>
</dbReference>
<sequence length="378" mass="42783">MEMTMVLVSKCRKNIQLRKEMHLPSDFEVEVSVPKSAPSSKSTILGKRVSKDGIRLKWPNGVGDIWIVAEDVDSLKPYQFLSATAIDYFIGNRLFHQPQHGASPGSVYTCGSKFYRTIEAARAAQDPGAKAERLKTLSEMLEWSGYSYLLLPIWVNKHWSFITVENAFRDGPTGLFHVNSLKGVHNSLRVFDTVKWFLFQEQRRLAGDTLCEWRYGTFNTQPQQSNAVDCGIYLLHYMDIMSRKIVELQPQLYTRPRTMKDKVAEWSVGKFNTRQAEEHLGSLLDVLLRDMNDVATVRLHAVLQDRRAHGSRATDPSPGSMLQVTKRMGGELLTLLLPTVLRAPGCRPPAPPDLRPPYPWLRPLLLGAESLLLGTEHV</sequence>
<evidence type="ECO:0000313" key="7">
    <source>
        <dbReference type="EMBL" id="KAE9152548.1"/>
    </source>
</evidence>
<dbReference type="GO" id="GO:0016926">
    <property type="term" value="P:protein desumoylation"/>
    <property type="evidence" value="ECO:0007669"/>
    <property type="project" value="UniProtKB-ARBA"/>
</dbReference>
<evidence type="ECO:0000259" key="5">
    <source>
        <dbReference type="PROSITE" id="PS50600"/>
    </source>
</evidence>
<evidence type="ECO:0000256" key="4">
    <source>
        <dbReference type="ARBA" id="ARBA00022807"/>
    </source>
</evidence>
<dbReference type="Proteomes" id="UP000460718">
    <property type="component" value="Unassembled WGS sequence"/>
</dbReference>
<dbReference type="SUPFAM" id="SSF54001">
    <property type="entry name" value="Cysteine proteinases"/>
    <property type="match status" value="1"/>
</dbReference>
<dbReference type="InterPro" id="IPR003653">
    <property type="entry name" value="Peptidase_C48_C"/>
</dbReference>
<keyword evidence="2" id="KW-0645">Protease</keyword>
<evidence type="ECO:0000313" key="8">
    <source>
        <dbReference type="EMBL" id="KAE9324411.1"/>
    </source>
</evidence>
<feature type="domain" description="Ubiquitin-like protease family profile" evidence="5">
    <location>
        <begin position="65"/>
        <end position="241"/>
    </location>
</feature>
<dbReference type="EMBL" id="QXGE01000108">
    <property type="protein sequence ID" value="KAE9324411.1"/>
    <property type="molecule type" value="Genomic_DNA"/>
</dbReference>
<dbReference type="PANTHER" id="PTHR46915:SF2">
    <property type="entry name" value="UBIQUITIN-LIKE PROTEASE 4"/>
    <property type="match status" value="1"/>
</dbReference>
<evidence type="ECO:0000256" key="3">
    <source>
        <dbReference type="ARBA" id="ARBA00022801"/>
    </source>
</evidence>
<dbReference type="InterPro" id="IPR038765">
    <property type="entry name" value="Papain-like_cys_pep_sf"/>
</dbReference>
<evidence type="ECO:0000313" key="9">
    <source>
        <dbReference type="Proteomes" id="UP000437068"/>
    </source>
</evidence>
<evidence type="ECO:0000313" key="6">
    <source>
        <dbReference type="EMBL" id="KAE9025429.1"/>
    </source>
</evidence>
<dbReference type="Proteomes" id="UP000440732">
    <property type="component" value="Unassembled WGS sequence"/>
</dbReference>
<proteinExistence type="inferred from homology"/>
<dbReference type="EMBL" id="QXGA01000101">
    <property type="protein sequence ID" value="KAE9152548.1"/>
    <property type="molecule type" value="Genomic_DNA"/>
</dbReference>
<dbReference type="Gene3D" id="3.40.395.10">
    <property type="entry name" value="Adenoviral Proteinase, Chain A"/>
    <property type="match status" value="1"/>
</dbReference>
<reference evidence="9 10" key="1">
    <citation type="submission" date="2018-08" db="EMBL/GenBank/DDBJ databases">
        <title>Genomic investigation of the strawberry pathogen Phytophthora fragariae indicates pathogenicity is determined by transcriptional variation in three key races.</title>
        <authorList>
            <person name="Adams T.M."/>
            <person name="Armitage A.D."/>
            <person name="Sobczyk M.K."/>
            <person name="Bates H.J."/>
            <person name="Dunwell J.M."/>
            <person name="Nellist C.F."/>
            <person name="Harrison R.J."/>
        </authorList>
    </citation>
    <scope>NUCLEOTIDE SEQUENCE [LARGE SCALE GENOMIC DNA]</scope>
    <source>
        <strain evidence="8 9">A4</strain>
        <strain evidence="7 10">NOV-5</strain>
        <strain evidence="6 11">SCRP245</strain>
    </source>
</reference>
<evidence type="ECO:0000313" key="10">
    <source>
        <dbReference type="Proteomes" id="UP000440732"/>
    </source>
</evidence>
<dbReference type="AlphaFoldDB" id="A0A6A4EMZ8"/>
<accession>A0A6A4EMZ8</accession>
<dbReference type="EMBL" id="QXFW01000097">
    <property type="protein sequence ID" value="KAE9025429.1"/>
    <property type="molecule type" value="Genomic_DNA"/>
</dbReference>
<name>A0A6A4EMZ8_9STRA</name>
<dbReference type="PANTHER" id="PTHR46915">
    <property type="entry name" value="UBIQUITIN-LIKE PROTEASE 4-RELATED"/>
    <property type="match status" value="1"/>
</dbReference>
<evidence type="ECO:0000313" key="11">
    <source>
        <dbReference type="Proteomes" id="UP000460718"/>
    </source>
</evidence>
<evidence type="ECO:0000256" key="2">
    <source>
        <dbReference type="ARBA" id="ARBA00022670"/>
    </source>
</evidence>
<dbReference type="GO" id="GO:0006508">
    <property type="term" value="P:proteolysis"/>
    <property type="evidence" value="ECO:0007669"/>
    <property type="project" value="UniProtKB-KW"/>
</dbReference>
<organism evidence="8 9">
    <name type="scientific">Phytophthora fragariae</name>
    <dbReference type="NCBI Taxonomy" id="53985"/>
    <lineage>
        <taxon>Eukaryota</taxon>
        <taxon>Sar</taxon>
        <taxon>Stramenopiles</taxon>
        <taxon>Oomycota</taxon>
        <taxon>Peronosporomycetes</taxon>
        <taxon>Peronosporales</taxon>
        <taxon>Peronosporaceae</taxon>
        <taxon>Phytophthora</taxon>
    </lineage>
</organism>
<dbReference type="GO" id="GO:0008234">
    <property type="term" value="F:cysteine-type peptidase activity"/>
    <property type="evidence" value="ECO:0007669"/>
    <property type="project" value="UniProtKB-KW"/>
</dbReference>
<comment type="caution">
    <text evidence="8">The sequence shown here is derived from an EMBL/GenBank/DDBJ whole genome shotgun (WGS) entry which is preliminary data.</text>
</comment>